<proteinExistence type="predicted"/>
<evidence type="ECO:0000259" key="3">
    <source>
        <dbReference type="SMART" id="SM00954"/>
    </source>
</evidence>
<evidence type="ECO:0000256" key="1">
    <source>
        <dbReference type="ARBA" id="ARBA00004976"/>
    </source>
</evidence>
<evidence type="ECO:0000256" key="2">
    <source>
        <dbReference type="SAM" id="Coils"/>
    </source>
</evidence>
<dbReference type="InterPro" id="IPR052366">
    <property type="entry name" value="GTP_Pyrophosphokinase"/>
</dbReference>
<sequence>MSMTNYQIEQFKKLKTEVTRFMMMYQFALNELETKIEIVKEEFQFLHDYNPIEHTKSRVKSLESIMNKIGRKGIAFSLEDIKREIKDIAGLRITCSFISDIYRIRDMLQNQFNLHIFEVKDYIEHPKPNGYRSLHLLAEVPVNMSDGSESVCVEIQIRTIAMDFWASLEHKIFYKYNQSVPARLIQELKEASDSANRLDQQMERLHREISVIKENQADDTEELTRLFLNNKAFQLPQALLELGKEAE</sequence>
<dbReference type="GO" id="GO:0016301">
    <property type="term" value="F:kinase activity"/>
    <property type="evidence" value="ECO:0007669"/>
    <property type="project" value="UniProtKB-KW"/>
</dbReference>
<accession>A0A2R5F5K9</accession>
<name>A0A2R5F5K9_9BACL</name>
<dbReference type="Proteomes" id="UP000245202">
    <property type="component" value="Unassembled WGS sequence"/>
</dbReference>
<dbReference type="PANTHER" id="PTHR47837">
    <property type="entry name" value="GTP PYROPHOSPHOKINASE YJBM"/>
    <property type="match status" value="1"/>
</dbReference>
<feature type="domain" description="RelA/SpoT" evidence="3">
    <location>
        <begin position="57"/>
        <end position="180"/>
    </location>
</feature>
<keyword evidence="4" id="KW-0418">Kinase</keyword>
<dbReference type="SMART" id="SM00954">
    <property type="entry name" value="RelA_SpoT"/>
    <property type="match status" value="1"/>
</dbReference>
<keyword evidence="2" id="KW-0175">Coiled coil</keyword>
<dbReference type="Pfam" id="PF04607">
    <property type="entry name" value="RelA_SpoT"/>
    <property type="match status" value="1"/>
</dbReference>
<evidence type="ECO:0000313" key="5">
    <source>
        <dbReference type="Proteomes" id="UP000245202"/>
    </source>
</evidence>
<gene>
    <name evidence="4" type="ORF">PAT3040_06486</name>
</gene>
<dbReference type="InterPro" id="IPR007685">
    <property type="entry name" value="RelA_SpoT"/>
</dbReference>
<dbReference type="CDD" id="cd05399">
    <property type="entry name" value="NT_Rel-Spo_like"/>
    <property type="match status" value="1"/>
</dbReference>
<reference evidence="4 5" key="1">
    <citation type="submission" date="2017-08" db="EMBL/GenBank/DDBJ databases">
        <title>Substantial Increase in Enzyme Production by Combined Drug-Resistance Mutations in Paenibacillus agaridevorans.</title>
        <authorList>
            <person name="Tanaka Y."/>
            <person name="Funane K."/>
            <person name="Hosaka T."/>
            <person name="Shiwa Y."/>
            <person name="Fujita N."/>
            <person name="Miyazaki T."/>
            <person name="Yoshikawa H."/>
            <person name="Murakami K."/>
            <person name="Kasahara K."/>
            <person name="Inaoka T."/>
            <person name="Hiraga Y."/>
            <person name="Ochi K."/>
        </authorList>
    </citation>
    <scope>NUCLEOTIDE SEQUENCE [LARGE SCALE GENOMIC DNA]</scope>
    <source>
        <strain evidence="4 5">T-3040</strain>
    </source>
</reference>
<keyword evidence="5" id="KW-1185">Reference proteome</keyword>
<dbReference type="GO" id="GO:0015970">
    <property type="term" value="P:guanosine tetraphosphate biosynthetic process"/>
    <property type="evidence" value="ECO:0007669"/>
    <property type="project" value="UniProtKB-UniPathway"/>
</dbReference>
<comment type="caution">
    <text evidence="4">The sequence shown here is derived from an EMBL/GenBank/DDBJ whole genome shotgun (WGS) entry which is preliminary data.</text>
</comment>
<dbReference type="UniPathway" id="UPA00908">
    <property type="reaction ID" value="UER00884"/>
</dbReference>
<dbReference type="AlphaFoldDB" id="A0A2R5F5K9"/>
<evidence type="ECO:0000313" key="4">
    <source>
        <dbReference type="EMBL" id="GBG11651.1"/>
    </source>
</evidence>
<organism evidence="4 5">
    <name type="scientific">Paenibacillus agaridevorans</name>
    <dbReference type="NCBI Taxonomy" id="171404"/>
    <lineage>
        <taxon>Bacteria</taxon>
        <taxon>Bacillati</taxon>
        <taxon>Bacillota</taxon>
        <taxon>Bacilli</taxon>
        <taxon>Bacillales</taxon>
        <taxon>Paenibacillaceae</taxon>
        <taxon>Paenibacillus</taxon>
    </lineage>
</organism>
<comment type="pathway">
    <text evidence="1">Purine metabolism; ppGpp biosynthesis; ppGpp from GTP: step 1/2.</text>
</comment>
<dbReference type="PANTHER" id="PTHR47837:SF2">
    <property type="entry name" value="GTP PYROPHOSPHOKINASE YWAC"/>
    <property type="match status" value="1"/>
</dbReference>
<dbReference type="Gene3D" id="3.30.460.10">
    <property type="entry name" value="Beta Polymerase, domain 2"/>
    <property type="match status" value="1"/>
</dbReference>
<protein>
    <submittedName>
        <fullName evidence="4">GTP pyrophosphokinase</fullName>
    </submittedName>
</protein>
<feature type="coiled-coil region" evidence="2">
    <location>
        <begin position="188"/>
        <end position="215"/>
    </location>
</feature>
<dbReference type="EMBL" id="BDQX01000430">
    <property type="protein sequence ID" value="GBG11651.1"/>
    <property type="molecule type" value="Genomic_DNA"/>
</dbReference>
<dbReference type="SUPFAM" id="SSF81301">
    <property type="entry name" value="Nucleotidyltransferase"/>
    <property type="match status" value="1"/>
</dbReference>
<dbReference type="InterPro" id="IPR043519">
    <property type="entry name" value="NT_sf"/>
</dbReference>
<dbReference type="Gene3D" id="1.10.287.860">
    <property type="entry name" value="Nucleotidyltransferase"/>
    <property type="match status" value="1"/>
</dbReference>
<keyword evidence="4" id="KW-0808">Transferase</keyword>